<keyword evidence="2" id="KW-0963">Cytoplasm</keyword>
<name>A0A9Q8CNA2_9STAP</name>
<dbReference type="RefSeq" id="WP_133417167.1">
    <property type="nucleotide sequence ID" value="NZ_SCWD01000001.1"/>
</dbReference>
<dbReference type="CDD" id="cd00293">
    <property type="entry name" value="USP-like"/>
    <property type="match status" value="1"/>
</dbReference>
<keyword evidence="5" id="KW-1185">Reference proteome</keyword>
<dbReference type="PIRSF" id="PIRSF006276">
    <property type="entry name" value="UspA"/>
    <property type="match status" value="1"/>
</dbReference>
<dbReference type="AlphaFoldDB" id="A0A9Q8CNA2"/>
<evidence type="ECO:0000313" key="5">
    <source>
        <dbReference type="Proteomes" id="UP000295280"/>
    </source>
</evidence>
<dbReference type="PRINTS" id="PR01438">
    <property type="entry name" value="UNVRSLSTRESS"/>
</dbReference>
<protein>
    <recommendedName>
        <fullName evidence="2">Universal stress protein</fullName>
    </recommendedName>
</protein>
<dbReference type="EMBL" id="SCWD01000001">
    <property type="protein sequence ID" value="TDM04307.1"/>
    <property type="molecule type" value="Genomic_DNA"/>
</dbReference>
<reference evidence="4 5" key="1">
    <citation type="submission" date="2019-01" db="EMBL/GenBank/DDBJ databases">
        <title>Draft genome sequences of the type strains of six Macrococcus species.</title>
        <authorList>
            <person name="Mazhar S."/>
            <person name="Altermann E."/>
            <person name="Hill C."/>
            <person name="Mcauliffe O."/>
        </authorList>
    </citation>
    <scope>NUCLEOTIDE SEQUENCE [LARGE SCALE GENOMIC DNA]</scope>
    <source>
        <strain evidence="4 5">ATCC 51828</strain>
    </source>
</reference>
<dbReference type="Proteomes" id="UP000295280">
    <property type="component" value="Unassembled WGS sequence"/>
</dbReference>
<dbReference type="Gene3D" id="3.40.50.620">
    <property type="entry name" value="HUPs"/>
    <property type="match status" value="1"/>
</dbReference>
<sequence length="159" mass="17296">MLSYDRVLIAVDGSRDAEWAFNKAVETAKRNEAALYVVHIIDGRSYADIMTEDRPDIGEAESYSQKLLAGYKELAVSSGLSDIEVISDVGSPDILIPKKIAVEVAADLIICGSEGMNAVERFILGSTSESIVRHAKCDVLVVRTETVPDDFEPIVAVHQ</sequence>
<evidence type="ECO:0000256" key="2">
    <source>
        <dbReference type="PIRNR" id="PIRNR006276"/>
    </source>
</evidence>
<dbReference type="InterPro" id="IPR006015">
    <property type="entry name" value="Universal_stress_UspA"/>
</dbReference>
<comment type="similarity">
    <text evidence="1 2">Belongs to the universal stress protein A family.</text>
</comment>
<comment type="caution">
    <text evidence="4">The sequence shown here is derived from an EMBL/GenBank/DDBJ whole genome shotgun (WGS) entry which is preliminary data.</text>
</comment>
<dbReference type="InterPro" id="IPR014729">
    <property type="entry name" value="Rossmann-like_a/b/a_fold"/>
</dbReference>
<evidence type="ECO:0000256" key="1">
    <source>
        <dbReference type="ARBA" id="ARBA00008791"/>
    </source>
</evidence>
<dbReference type="PANTHER" id="PTHR46268">
    <property type="entry name" value="STRESS RESPONSE PROTEIN NHAX"/>
    <property type="match status" value="1"/>
</dbReference>
<dbReference type="InterPro" id="IPR006016">
    <property type="entry name" value="UspA"/>
</dbReference>
<dbReference type="OrthoDB" id="9789668at2"/>
<accession>A0A9Q8CNA2</accession>
<evidence type="ECO:0000259" key="3">
    <source>
        <dbReference type="Pfam" id="PF00582"/>
    </source>
</evidence>
<organism evidence="4 5">
    <name type="scientific">Macrococcus carouselicus</name>
    <dbReference type="NCBI Taxonomy" id="69969"/>
    <lineage>
        <taxon>Bacteria</taxon>
        <taxon>Bacillati</taxon>
        <taxon>Bacillota</taxon>
        <taxon>Bacilli</taxon>
        <taxon>Bacillales</taxon>
        <taxon>Staphylococcaceae</taxon>
        <taxon>Macrococcus</taxon>
    </lineage>
</organism>
<feature type="domain" description="UspA" evidence="3">
    <location>
        <begin position="4"/>
        <end position="143"/>
    </location>
</feature>
<gene>
    <name evidence="4" type="ORF">ERX40_03825</name>
</gene>
<dbReference type="GO" id="GO:0005737">
    <property type="term" value="C:cytoplasm"/>
    <property type="evidence" value="ECO:0007669"/>
    <property type="project" value="UniProtKB-SubCell"/>
</dbReference>
<comment type="subcellular location">
    <subcellularLocation>
        <location evidence="2">Cytoplasm</location>
    </subcellularLocation>
</comment>
<dbReference type="Pfam" id="PF00582">
    <property type="entry name" value="Usp"/>
    <property type="match status" value="1"/>
</dbReference>
<dbReference type="PANTHER" id="PTHR46268:SF6">
    <property type="entry name" value="UNIVERSAL STRESS PROTEIN UP12"/>
    <property type="match status" value="1"/>
</dbReference>
<evidence type="ECO:0000313" key="4">
    <source>
        <dbReference type="EMBL" id="TDM04307.1"/>
    </source>
</evidence>
<dbReference type="SUPFAM" id="SSF52402">
    <property type="entry name" value="Adenine nucleotide alpha hydrolases-like"/>
    <property type="match status" value="1"/>
</dbReference>
<proteinExistence type="inferred from homology"/>